<dbReference type="EMBL" id="AP024145">
    <property type="protein sequence ID" value="BCM83841.1"/>
    <property type="molecule type" value="Genomic_DNA"/>
</dbReference>
<proteinExistence type="predicted"/>
<accession>A0A8H9C6I8</accession>
<evidence type="ECO:0000313" key="7">
    <source>
        <dbReference type="Proteomes" id="UP000663508"/>
    </source>
</evidence>
<feature type="DNA-binding region" description="H-T-H motif" evidence="4">
    <location>
        <begin position="41"/>
        <end position="60"/>
    </location>
</feature>
<evidence type="ECO:0000256" key="3">
    <source>
        <dbReference type="ARBA" id="ARBA00023163"/>
    </source>
</evidence>
<dbReference type="InterPro" id="IPR009057">
    <property type="entry name" value="Homeodomain-like_sf"/>
</dbReference>
<dbReference type="PANTHER" id="PTHR30055:SF234">
    <property type="entry name" value="HTH-TYPE TRANSCRIPTIONAL REGULATOR BETI"/>
    <property type="match status" value="1"/>
</dbReference>
<evidence type="ECO:0000313" key="6">
    <source>
        <dbReference type="EMBL" id="BCM83841.1"/>
    </source>
</evidence>
<keyword evidence="3" id="KW-0804">Transcription</keyword>
<dbReference type="AlphaFoldDB" id="A0A8H9C6I8"/>
<name>A0A8H9C6I8_9HYPH</name>
<dbReference type="Proteomes" id="UP000663508">
    <property type="component" value="Chromosome"/>
</dbReference>
<protein>
    <submittedName>
        <fullName evidence="6">TetR family transcriptional regulator</fullName>
    </submittedName>
</protein>
<dbReference type="Pfam" id="PF00440">
    <property type="entry name" value="TetR_N"/>
    <property type="match status" value="1"/>
</dbReference>
<evidence type="ECO:0000256" key="4">
    <source>
        <dbReference type="PROSITE-ProRule" id="PRU00335"/>
    </source>
</evidence>
<dbReference type="GO" id="GO:0003700">
    <property type="term" value="F:DNA-binding transcription factor activity"/>
    <property type="evidence" value="ECO:0007669"/>
    <property type="project" value="TreeGrafter"/>
</dbReference>
<sequence length="206" mass="22458">MAKPPDPQRNIPRQDRARRTVEAFFEATAQLLNGGPDSAVTTNRIAERAGFSIGTLYRYFSGKPSLFTAMAIHEMDRQEREVCAALADTRADTVADIVRLAVRPALGAFKGRTIVRAKLVRAALGIPGMGERYEQMITAISRALVVAVTTKALDCTHHPSPAAEFIMMRGVIGAIRSDVVFGDGNRVGTVEFEDALIESVSLHFTR</sequence>
<reference evidence="6" key="1">
    <citation type="submission" date="2020-11" db="EMBL/GenBank/DDBJ databases">
        <title>Complete genome sequence of a novel pathogenic Methylobacterium strain isolated from rice in Vietnam.</title>
        <authorList>
            <person name="Lai K."/>
            <person name="Okazaki S."/>
            <person name="Higashi K."/>
            <person name="Mori H."/>
            <person name="Toyoda A."/>
            <person name="Kurokawa K."/>
        </authorList>
    </citation>
    <scope>NUCLEOTIDE SEQUENCE</scope>
    <source>
        <strain evidence="6">VL1</strain>
    </source>
</reference>
<dbReference type="SUPFAM" id="SSF46689">
    <property type="entry name" value="Homeodomain-like"/>
    <property type="match status" value="1"/>
</dbReference>
<dbReference type="PROSITE" id="PS50977">
    <property type="entry name" value="HTH_TETR_2"/>
    <property type="match status" value="1"/>
</dbReference>
<dbReference type="Gene3D" id="1.10.357.10">
    <property type="entry name" value="Tetracycline Repressor, domain 2"/>
    <property type="match status" value="1"/>
</dbReference>
<dbReference type="PANTHER" id="PTHR30055">
    <property type="entry name" value="HTH-TYPE TRANSCRIPTIONAL REGULATOR RUTR"/>
    <property type="match status" value="1"/>
</dbReference>
<keyword evidence="1" id="KW-0805">Transcription regulation</keyword>
<feature type="domain" description="HTH tetR-type" evidence="5">
    <location>
        <begin position="18"/>
        <end position="78"/>
    </location>
</feature>
<evidence type="ECO:0000256" key="2">
    <source>
        <dbReference type="ARBA" id="ARBA00023125"/>
    </source>
</evidence>
<dbReference type="InterPro" id="IPR001647">
    <property type="entry name" value="HTH_TetR"/>
</dbReference>
<dbReference type="KEGG" id="mind:mvi_23020"/>
<evidence type="ECO:0000256" key="1">
    <source>
        <dbReference type="ARBA" id="ARBA00023015"/>
    </source>
</evidence>
<dbReference type="InterPro" id="IPR050109">
    <property type="entry name" value="HTH-type_TetR-like_transc_reg"/>
</dbReference>
<keyword evidence="2 4" id="KW-0238">DNA-binding</keyword>
<organism evidence="6 7">
    <name type="scientific">Methylobacterium indicum</name>
    <dbReference type="NCBI Taxonomy" id="1775910"/>
    <lineage>
        <taxon>Bacteria</taxon>
        <taxon>Pseudomonadati</taxon>
        <taxon>Pseudomonadota</taxon>
        <taxon>Alphaproteobacteria</taxon>
        <taxon>Hyphomicrobiales</taxon>
        <taxon>Methylobacteriaceae</taxon>
        <taxon>Methylobacterium</taxon>
    </lineage>
</organism>
<gene>
    <name evidence="6" type="ORF">mvi_23020</name>
</gene>
<evidence type="ECO:0000259" key="5">
    <source>
        <dbReference type="PROSITE" id="PS50977"/>
    </source>
</evidence>
<dbReference type="GO" id="GO:0000976">
    <property type="term" value="F:transcription cis-regulatory region binding"/>
    <property type="evidence" value="ECO:0007669"/>
    <property type="project" value="TreeGrafter"/>
</dbReference>